<dbReference type="Gene3D" id="3.40.1000.30">
    <property type="match status" value="1"/>
</dbReference>
<dbReference type="InterPro" id="IPR021625">
    <property type="entry name" value="PI31_Prot_N"/>
</dbReference>
<dbReference type="Pfam" id="PF08577">
    <property type="entry name" value="PI31_Prot_C"/>
    <property type="match status" value="1"/>
</dbReference>
<evidence type="ECO:0000256" key="1">
    <source>
        <dbReference type="ARBA" id="ARBA00004240"/>
    </source>
</evidence>
<comment type="function">
    <text evidence="10">Plays an important role in control of proteasome function. Inhibits the hydrolysis of protein and peptide substrates by the 20S proteasome. Also inhibits the activation of the proteasome by the proteasome regulatory proteins PA700 and PA28.</text>
</comment>
<comment type="subcellular location">
    <subcellularLocation>
        <location evidence="2">Cytoplasm</location>
    </subcellularLocation>
    <subcellularLocation>
        <location evidence="1">Endoplasmic reticulum</location>
    </subcellularLocation>
</comment>
<feature type="domain" description="PI31 proteasome regulator N-terminal" evidence="13">
    <location>
        <begin position="15"/>
        <end position="148"/>
    </location>
</feature>
<evidence type="ECO:0000256" key="4">
    <source>
        <dbReference type="ARBA" id="ARBA00022481"/>
    </source>
</evidence>
<feature type="compositionally biased region" description="Gly residues" evidence="11">
    <location>
        <begin position="250"/>
        <end position="260"/>
    </location>
</feature>
<name>A0ABP1G7A8_9CHLO</name>
<dbReference type="InterPro" id="IPR045128">
    <property type="entry name" value="PI31-like"/>
</dbReference>
<keyword evidence="8" id="KW-0647">Proteasome</keyword>
<gene>
    <name evidence="14" type="primary">g11185</name>
    <name evidence="14" type="ORF">VP750_LOCUS10016</name>
</gene>
<dbReference type="PANTHER" id="PTHR13266:SF1">
    <property type="entry name" value="PROTEASOME INHIBITOR PI31 SUBUNIT"/>
    <property type="match status" value="1"/>
</dbReference>
<feature type="compositionally biased region" description="Polar residues" evidence="11">
    <location>
        <begin position="182"/>
        <end position="193"/>
    </location>
</feature>
<comment type="similarity">
    <text evidence="3">Belongs to the proteasome inhibitor PI31 family.</text>
</comment>
<evidence type="ECO:0000313" key="15">
    <source>
        <dbReference type="Proteomes" id="UP001497392"/>
    </source>
</evidence>
<dbReference type="PANTHER" id="PTHR13266">
    <property type="entry name" value="PROTEASOME INHIBITOR"/>
    <property type="match status" value="1"/>
</dbReference>
<evidence type="ECO:0000256" key="9">
    <source>
        <dbReference type="ARBA" id="ARBA00022990"/>
    </source>
</evidence>
<keyword evidence="15" id="KW-1185">Reference proteome</keyword>
<evidence type="ECO:0000259" key="13">
    <source>
        <dbReference type="Pfam" id="PF11566"/>
    </source>
</evidence>
<keyword evidence="6" id="KW-0597">Phosphoprotein</keyword>
<keyword evidence="4" id="KW-0488">Methylation</keyword>
<keyword evidence="5" id="KW-0963">Cytoplasm</keyword>
<evidence type="ECO:0000256" key="3">
    <source>
        <dbReference type="ARBA" id="ARBA00006405"/>
    </source>
</evidence>
<keyword evidence="9" id="KW-0007">Acetylation</keyword>
<comment type="caution">
    <text evidence="14">The sequence shown here is derived from an EMBL/GenBank/DDBJ whole genome shotgun (WGS) entry which is preliminary data.</text>
</comment>
<evidence type="ECO:0000256" key="10">
    <source>
        <dbReference type="ARBA" id="ARBA00024805"/>
    </source>
</evidence>
<organism evidence="14 15">
    <name type="scientific">Coccomyxa viridis</name>
    <dbReference type="NCBI Taxonomy" id="1274662"/>
    <lineage>
        <taxon>Eukaryota</taxon>
        <taxon>Viridiplantae</taxon>
        <taxon>Chlorophyta</taxon>
        <taxon>core chlorophytes</taxon>
        <taxon>Trebouxiophyceae</taxon>
        <taxon>Trebouxiophyceae incertae sedis</taxon>
        <taxon>Coccomyxaceae</taxon>
        <taxon>Coccomyxa</taxon>
    </lineage>
</organism>
<sequence>MATAQQVETVIRASEPDFRNKHDQLAFAVHAYLIADGYRLTATGKAADVPDEEIPEDKKRSSVKGWNHMEDGYAFRYEDPTGKRNPLMVKMVPMDGHLLLQWMAPKSFKEPRLLDLDVNNYVDAPSDTAGDDPAAGYKSMDDLVAKLRQTFHGHAAEAAAKQQPAATVREAIPEAVAPAAQSLRSDAPGTSRSPAPDMDDDYLLREGPRNAGPRTGGIPPVPSIGTDDLHPPMPGIPREFPGPDDIPYSGGLGGPERPGGIGGMYVGPDDPIFAGRFPGRGGMGGDFGPGISGRGRGRGSFPGAIWDPIAPPGMPGFRPEDFQRGARGNTGRGDVHPDVMPPGPGHFDDSMFG</sequence>
<evidence type="ECO:0000256" key="8">
    <source>
        <dbReference type="ARBA" id="ARBA00022942"/>
    </source>
</evidence>
<dbReference type="Pfam" id="PF11566">
    <property type="entry name" value="PI31_Prot_N"/>
    <property type="match status" value="1"/>
</dbReference>
<dbReference type="InterPro" id="IPR013886">
    <property type="entry name" value="PI31_Prot_C"/>
</dbReference>
<accession>A0ABP1G7A8</accession>
<dbReference type="Proteomes" id="UP001497392">
    <property type="component" value="Unassembled WGS sequence"/>
</dbReference>
<evidence type="ECO:0000256" key="5">
    <source>
        <dbReference type="ARBA" id="ARBA00022490"/>
    </source>
</evidence>
<protein>
    <submittedName>
        <fullName evidence="14">G11185 protein</fullName>
    </submittedName>
</protein>
<evidence type="ECO:0000256" key="7">
    <source>
        <dbReference type="ARBA" id="ARBA00022824"/>
    </source>
</evidence>
<dbReference type="EMBL" id="CAXHTA020000018">
    <property type="protein sequence ID" value="CAL5228110.1"/>
    <property type="molecule type" value="Genomic_DNA"/>
</dbReference>
<feature type="domain" description="PI31 proteasome regulator C-terminal" evidence="12">
    <location>
        <begin position="224"/>
        <end position="311"/>
    </location>
</feature>
<reference evidence="14 15" key="1">
    <citation type="submission" date="2024-06" db="EMBL/GenBank/DDBJ databases">
        <authorList>
            <person name="Kraege A."/>
            <person name="Thomma B."/>
        </authorList>
    </citation>
    <scope>NUCLEOTIDE SEQUENCE [LARGE SCALE GENOMIC DNA]</scope>
</reference>
<evidence type="ECO:0000259" key="12">
    <source>
        <dbReference type="Pfam" id="PF08577"/>
    </source>
</evidence>
<feature type="region of interest" description="Disordered" evidence="11">
    <location>
        <begin position="178"/>
        <end position="260"/>
    </location>
</feature>
<evidence type="ECO:0000256" key="11">
    <source>
        <dbReference type="SAM" id="MobiDB-lite"/>
    </source>
</evidence>
<evidence type="ECO:0000256" key="6">
    <source>
        <dbReference type="ARBA" id="ARBA00022553"/>
    </source>
</evidence>
<evidence type="ECO:0000256" key="2">
    <source>
        <dbReference type="ARBA" id="ARBA00004496"/>
    </source>
</evidence>
<feature type="region of interest" description="Disordered" evidence="11">
    <location>
        <begin position="312"/>
        <end position="353"/>
    </location>
</feature>
<proteinExistence type="inferred from homology"/>
<evidence type="ECO:0000313" key="14">
    <source>
        <dbReference type="EMBL" id="CAL5228110.1"/>
    </source>
</evidence>
<keyword evidence="7" id="KW-0256">Endoplasmic reticulum</keyword>